<evidence type="ECO:0000256" key="1">
    <source>
        <dbReference type="ARBA" id="ARBA00022729"/>
    </source>
</evidence>
<dbReference type="Pfam" id="PF03067">
    <property type="entry name" value="LPMO_10"/>
    <property type="match status" value="1"/>
</dbReference>
<name>D7FRE8_ECTSI</name>
<feature type="compositionally biased region" description="Low complexity" evidence="3">
    <location>
        <begin position="1063"/>
        <end position="1076"/>
    </location>
</feature>
<evidence type="ECO:0000256" key="3">
    <source>
        <dbReference type="SAM" id="MobiDB-lite"/>
    </source>
</evidence>
<dbReference type="SUPFAM" id="SSF57180">
    <property type="entry name" value="Cellulose-binding domain"/>
    <property type="match status" value="1"/>
</dbReference>
<keyword evidence="1" id="KW-0732">Signal</keyword>
<dbReference type="GO" id="GO:0030248">
    <property type="term" value="F:cellulose binding"/>
    <property type="evidence" value="ECO:0007669"/>
    <property type="project" value="InterPro"/>
</dbReference>
<dbReference type="PANTHER" id="PTHR45964">
    <property type="entry name" value="WSCD FAMILY MEMBER CG9164"/>
    <property type="match status" value="1"/>
</dbReference>
<dbReference type="InterPro" id="IPR004302">
    <property type="entry name" value="Cellulose/chitin-bd_N"/>
</dbReference>
<dbReference type="Pfam" id="PF00734">
    <property type="entry name" value="CBM_1"/>
    <property type="match status" value="1"/>
</dbReference>
<dbReference type="InterPro" id="IPR051589">
    <property type="entry name" value="Sialate-O-sulfotransferase"/>
</dbReference>
<feature type="region of interest" description="Disordered" evidence="3">
    <location>
        <begin position="1060"/>
        <end position="1085"/>
    </location>
</feature>
<feature type="compositionally biased region" description="Pro residues" evidence="3">
    <location>
        <begin position="628"/>
        <end position="661"/>
    </location>
</feature>
<keyword evidence="2" id="KW-0677">Repeat</keyword>
<feature type="compositionally biased region" description="Low complexity" evidence="3">
    <location>
        <begin position="1120"/>
        <end position="1139"/>
    </location>
</feature>
<keyword evidence="7" id="KW-1185">Reference proteome</keyword>
<dbReference type="InParanoid" id="D7FRE8"/>
<dbReference type="PANTHER" id="PTHR45964:SF5">
    <property type="entry name" value="WSCD FAMILY MEMBER CG9164"/>
    <property type="match status" value="1"/>
</dbReference>
<evidence type="ECO:0000259" key="4">
    <source>
        <dbReference type="PROSITE" id="PS51164"/>
    </source>
</evidence>
<evidence type="ECO:0000256" key="2">
    <source>
        <dbReference type="ARBA" id="ARBA00022737"/>
    </source>
</evidence>
<accession>D7FRE8</accession>
<organism evidence="6 7">
    <name type="scientific">Ectocarpus siliculosus</name>
    <name type="common">Brown alga</name>
    <name type="synonym">Conferva siliculosa</name>
    <dbReference type="NCBI Taxonomy" id="2880"/>
    <lineage>
        <taxon>Eukaryota</taxon>
        <taxon>Sar</taxon>
        <taxon>Stramenopiles</taxon>
        <taxon>Ochrophyta</taxon>
        <taxon>PX clade</taxon>
        <taxon>Phaeophyceae</taxon>
        <taxon>Ectocarpales</taxon>
        <taxon>Ectocarpaceae</taxon>
        <taxon>Ectocarpus</taxon>
    </lineage>
</organism>
<dbReference type="SMART" id="SM00321">
    <property type="entry name" value="WSC"/>
    <property type="match status" value="2"/>
</dbReference>
<evidence type="ECO:0000313" key="6">
    <source>
        <dbReference type="EMBL" id="CBJ30739.1"/>
    </source>
</evidence>
<dbReference type="EMBL" id="FN648391">
    <property type="protein sequence ID" value="CBJ30739.1"/>
    <property type="molecule type" value="Genomic_DNA"/>
</dbReference>
<proteinExistence type="predicted"/>
<feature type="domain" description="WSC" evidence="5">
    <location>
        <begin position="1144"/>
        <end position="1238"/>
    </location>
</feature>
<feature type="domain" description="CBM1" evidence="4">
    <location>
        <begin position="1499"/>
        <end position="1537"/>
    </location>
</feature>
<feature type="compositionally biased region" description="Low complexity" evidence="3">
    <location>
        <begin position="1378"/>
        <end position="1402"/>
    </location>
</feature>
<feature type="region of interest" description="Disordered" evidence="3">
    <location>
        <begin position="1117"/>
        <end position="1148"/>
    </location>
</feature>
<reference evidence="6 7" key="1">
    <citation type="journal article" date="2010" name="Nature">
        <title>The Ectocarpus genome and the independent evolution of multicellularity in brown algae.</title>
        <authorList>
            <person name="Cock J.M."/>
            <person name="Sterck L."/>
            <person name="Rouze P."/>
            <person name="Scornet D."/>
            <person name="Allen A.E."/>
            <person name="Amoutzias G."/>
            <person name="Anthouard V."/>
            <person name="Artiguenave F."/>
            <person name="Aury J.M."/>
            <person name="Badger J.H."/>
            <person name="Beszteri B."/>
            <person name="Billiau K."/>
            <person name="Bonnet E."/>
            <person name="Bothwell J.H."/>
            <person name="Bowler C."/>
            <person name="Boyen C."/>
            <person name="Brownlee C."/>
            <person name="Carrano C.J."/>
            <person name="Charrier B."/>
            <person name="Cho G.Y."/>
            <person name="Coelho S.M."/>
            <person name="Collen J."/>
            <person name="Corre E."/>
            <person name="Da Silva C."/>
            <person name="Delage L."/>
            <person name="Delaroque N."/>
            <person name="Dittami S.M."/>
            <person name="Doulbeau S."/>
            <person name="Elias M."/>
            <person name="Farnham G."/>
            <person name="Gachon C.M."/>
            <person name="Gschloessl B."/>
            <person name="Heesch S."/>
            <person name="Jabbari K."/>
            <person name="Jubin C."/>
            <person name="Kawai H."/>
            <person name="Kimura K."/>
            <person name="Kloareg B."/>
            <person name="Kupper F.C."/>
            <person name="Lang D."/>
            <person name="Le Bail A."/>
            <person name="Leblanc C."/>
            <person name="Lerouge P."/>
            <person name="Lohr M."/>
            <person name="Lopez P.J."/>
            <person name="Martens C."/>
            <person name="Maumus F."/>
            <person name="Michel G."/>
            <person name="Miranda-Saavedra D."/>
            <person name="Morales J."/>
            <person name="Moreau H."/>
            <person name="Motomura T."/>
            <person name="Nagasato C."/>
            <person name="Napoli C.A."/>
            <person name="Nelson D.R."/>
            <person name="Nyvall-Collen P."/>
            <person name="Peters A.F."/>
            <person name="Pommier C."/>
            <person name="Potin P."/>
            <person name="Poulain J."/>
            <person name="Quesneville H."/>
            <person name="Read B."/>
            <person name="Rensing S.A."/>
            <person name="Ritter A."/>
            <person name="Rousvoal S."/>
            <person name="Samanta M."/>
            <person name="Samson G."/>
            <person name="Schroeder D.C."/>
            <person name="Segurens B."/>
            <person name="Strittmatter M."/>
            <person name="Tonon T."/>
            <person name="Tregear J.W."/>
            <person name="Valentin K."/>
            <person name="von Dassow P."/>
            <person name="Yamagishi T."/>
            <person name="Van de Peer Y."/>
            <person name="Wincker P."/>
        </authorList>
    </citation>
    <scope>NUCLEOTIDE SEQUENCE [LARGE SCALE GENOMIC DNA]</scope>
    <source>
        <strain evidence="7">Ec32 / CCAP1310/4</strain>
    </source>
</reference>
<feature type="region of interest" description="Disordered" evidence="3">
    <location>
        <begin position="622"/>
        <end position="661"/>
    </location>
</feature>
<feature type="region of interest" description="Disordered" evidence="3">
    <location>
        <begin position="302"/>
        <end position="401"/>
    </location>
</feature>
<dbReference type="GO" id="GO:0005975">
    <property type="term" value="P:carbohydrate metabolic process"/>
    <property type="evidence" value="ECO:0007669"/>
    <property type="project" value="InterPro"/>
</dbReference>
<dbReference type="SMART" id="SM00236">
    <property type="entry name" value="fCBD"/>
    <property type="match status" value="1"/>
</dbReference>
<feature type="region of interest" description="Disordered" evidence="3">
    <location>
        <begin position="887"/>
        <end position="984"/>
    </location>
</feature>
<dbReference type="Proteomes" id="UP000002630">
    <property type="component" value="Linkage Group LG11"/>
</dbReference>
<dbReference type="InterPro" id="IPR000254">
    <property type="entry name" value="CBD"/>
</dbReference>
<dbReference type="EMBL" id="FN649736">
    <property type="protein sequence ID" value="CBJ30739.1"/>
    <property type="molecule type" value="Genomic_DNA"/>
</dbReference>
<dbReference type="InterPro" id="IPR035971">
    <property type="entry name" value="CBD_sf"/>
</dbReference>
<sequence length="1544" mass="159473">MIQRSSAFAAAVAAATLLANHAHGHIMQMYPISRQYSYGPVFKEWDFPGIDYCPHCYNARGPDYVKERAKAKTDPAVLNEYGGGDEYPLYFGDFADNGNYLETDEIAKRHGICGDPEQNADEGSNVYSTANIGWDVLGSFKSGEVLEMDIIMNAYHWGHCEFFLCNADEMDDPDGVPTQECFNRYPLTRAADDGDASPIDPNYPGRYYVDPECRAGETEQGSPEGAPKGYNIKMRYVLPDIECDRCVLQMHIGYDEFDPPSWPSTCAPNKSDWIELNRYICGEEGAYPEEFWACSDISLTSDGSAPPPTPYTTPTTPVPVAAPTPAPVDPPTPAPVDPPTPAPVDPPTPAPVDPPTPAPVDPPTPAPVDPSTPAPVDDPTPAPVDSPTPAPVDPPAPSEMPVMAPTDEVIVCSTGIPGIESSDGTVCCPINCTQCGGEGCSTVGLPEYGAESCCELDVQSAGVSCSVSEEAPCVLDDVLSPTETPSPSMSFSFSFSFWYDDDDETPEPTAAPATEMPAMAATPEPVMAPTAEPVSEPTGDVCSNGFPGIQSGDSCCHAECEACGGFGCAEFGGGLGEDNCCAVRIEEYGELCSTALAAPCYVDDGSAPPPTPATTEMPVVMPTERPATPAPVDPPTPAPVDPPTPAPVDPPTPAPVDPPAPSEMPVMAPTDEVIVCSTGIPGIESSDGTVCCPINCTQCGGEGCSTVGLPEYGAESCCELDVQSAGVSCSVSEEAPCVLDDVLSPTETPSPSMSFSFSFWYDDEDETPEPTVAPATEMPAMGPTPEPVMAPTAEPAMAPTPEPVMAPTAEPVSEPTGDVCSNGFPGIQSGDSCCHAECEACGGFGCAEFGGGLGEDNCCAVRIEEYGELCSTALAAPCYVDNGSAPPPTPATTEMPVVMPTERPATPAPVDPPTPAPVDPPTPAPVDPPTPAPVDPPTPAPVDPPTAAPVDPPSAAPVDDPTPAPADTPTPSPVDAPPAPSEMPVMAPTDEVVVCSTGIRGIESSDGAVCCPVGCKQCGGEGCSTVGRPDYGAESCCQSGVRSTGVSCSVSEEAPCVLDETTPEPTAAPATEMPAMGPTPEPVMAPTAEPVMAPTAEPVMAPTAEPVMAPTAEPVMAPTAEPASGDSSSSDDFSESEPGGRPGAYEHVGCFQDSQSDRVLQRSGLISGDMTAELCYETCSTKGAAYMATQWGVECWCSRDGSLDYDRHGDTGVCDYPCRGDESETCGGVHSFNLYRLSWAPAPEDEEYVGCYTDNKGDRVLSDMISSDDMTAAVCREHCADKDAPYYGTQFSSECWCGTSDDDADYERHGEGVCHMACSGDGTVACGGYDAYSLFKYDNGGEAPTTAPVTDSPDTPTMAPTATGEAPTTPPVTRSPVGTEEPTAAATSAPTSPGGSMPTTSTCSNGVPGIETSKGACCVAACGQCGGDGCSTVASDLELGSDECCETAVLDANRPCGEAPCVIGGDFPAPTPSPETAAPVAGDTPAPVSTAPTGECSGEPVEAWEQCGGDGWTGSTCCEEGLECVFMGKSTCYSQCRPMEGDYR</sequence>
<dbReference type="OrthoDB" id="3257981at2759"/>
<dbReference type="Pfam" id="PF01822">
    <property type="entry name" value="WSC"/>
    <property type="match status" value="2"/>
</dbReference>
<feature type="compositionally biased region" description="Pro residues" evidence="3">
    <location>
        <begin position="305"/>
        <end position="398"/>
    </location>
</feature>
<gene>
    <name evidence="6" type="ORF">Esi_0213_0049</name>
</gene>
<dbReference type="PROSITE" id="PS51164">
    <property type="entry name" value="CBM1_2"/>
    <property type="match status" value="1"/>
</dbReference>
<evidence type="ECO:0000313" key="7">
    <source>
        <dbReference type="Proteomes" id="UP000002630"/>
    </source>
</evidence>
<dbReference type="OMA" id="HAECEAC"/>
<feature type="region of interest" description="Disordered" evidence="3">
    <location>
        <begin position="1344"/>
        <end position="1402"/>
    </location>
</feature>
<feature type="compositionally biased region" description="Pro residues" evidence="3">
    <location>
        <begin position="906"/>
        <end position="981"/>
    </location>
</feature>
<dbReference type="GO" id="GO:0005576">
    <property type="term" value="C:extracellular region"/>
    <property type="evidence" value="ECO:0007669"/>
    <property type="project" value="InterPro"/>
</dbReference>
<dbReference type="STRING" id="2880.D7FRE8"/>
<feature type="domain" description="WSC" evidence="5">
    <location>
        <begin position="1245"/>
        <end position="1338"/>
    </location>
</feature>
<feature type="compositionally biased region" description="Low complexity" evidence="3">
    <location>
        <begin position="1355"/>
        <end position="1367"/>
    </location>
</feature>
<dbReference type="PROSITE" id="PS51212">
    <property type="entry name" value="WSC"/>
    <property type="match status" value="2"/>
</dbReference>
<feature type="compositionally biased region" description="Low complexity" evidence="3">
    <location>
        <begin position="891"/>
        <end position="905"/>
    </location>
</feature>
<protein>
    <submittedName>
        <fullName evidence="6">EsV-1-166</fullName>
    </submittedName>
</protein>
<dbReference type="InterPro" id="IPR002889">
    <property type="entry name" value="WSC_carb-bd"/>
</dbReference>
<evidence type="ECO:0000259" key="5">
    <source>
        <dbReference type="PROSITE" id="PS51212"/>
    </source>
</evidence>